<name>A0A0G4EVV2_VITBC</name>
<evidence type="ECO:0000313" key="3">
    <source>
        <dbReference type="EMBL" id="CEM02440.1"/>
    </source>
</evidence>
<dbReference type="InterPro" id="IPR011333">
    <property type="entry name" value="SKP1/BTB/POZ_sf"/>
</dbReference>
<evidence type="ECO:0000313" key="4">
    <source>
        <dbReference type="Proteomes" id="UP000041254"/>
    </source>
</evidence>
<dbReference type="InterPro" id="IPR006571">
    <property type="entry name" value="TLDc_dom"/>
</dbReference>
<keyword evidence="4" id="KW-1185">Reference proteome</keyword>
<feature type="region of interest" description="Disordered" evidence="1">
    <location>
        <begin position="1"/>
        <end position="25"/>
    </location>
</feature>
<dbReference type="Proteomes" id="UP000041254">
    <property type="component" value="Unassembled WGS sequence"/>
</dbReference>
<feature type="domain" description="TLDc" evidence="2">
    <location>
        <begin position="390"/>
        <end position="564"/>
    </location>
</feature>
<dbReference type="InParanoid" id="A0A0G4EVV2"/>
<proteinExistence type="predicted"/>
<dbReference type="AlphaFoldDB" id="A0A0G4EVV2"/>
<protein>
    <recommendedName>
        <fullName evidence="2">TLDc domain-containing protein</fullName>
    </recommendedName>
</protein>
<reference evidence="3 4" key="1">
    <citation type="submission" date="2014-11" db="EMBL/GenBank/DDBJ databases">
        <authorList>
            <person name="Zhu J."/>
            <person name="Qi W."/>
            <person name="Song R."/>
        </authorList>
    </citation>
    <scope>NUCLEOTIDE SEQUENCE [LARGE SCALE GENOMIC DNA]</scope>
</reference>
<accession>A0A0G4EVV2</accession>
<evidence type="ECO:0000256" key="1">
    <source>
        <dbReference type="SAM" id="MobiDB-lite"/>
    </source>
</evidence>
<sequence length="609" mass="67115">MANAAGGESIAAPSQLRSVTSGREMRSQITRTAKQLAEKEIEALAGSIKQLITDNGGTIEPQQKDGRMQLNVGGTVFSISVKRLLHRKMKTTYLSTLLLHFTDQLPKDENNLPFLEMHPAYFRWLRDELALLESPHLDEVAIHSPQSEDPSYSEYHSLFMQSLAGEIDVEEQPQAMATSAAAAAAGAAGGGAEQADMDMAHANVQEGRDGGSGDREGVDEAFEKIVQYMSSYWLVREELQRQKEKMEAVLTAMRPFVKGDSSEEDIAVMSLTVEDEQVSILRRNLAYLGPNHALVRRYNPDQWPDQEARQTSLRFLQLIVDFARRLAVMPSGRFVHPPVVAAHEKAIFGVELGMYGLNTVPPVGGAAGASALIKTADEWLAVMKMADKRIAVAPSLLYKSSRDTFGYQSFLNKVTGKSGLLFALRDGHTHRFGCFVDGPLTPPDDPNDTNDYDVPIFLFSLSGAYEKPTKIEIPEDRQQVDVAGTQGAVKNDKGEPRANVCIARGYLWLGRANPGPAADLSRCHQWIKNDMPDGYSGGYTEKGSGMLAQSMSFTCDEMEIWQVGAERLIWRCDFPCGDVEVWQVLGDWADLSLPRWMTAEACLCVSSSL</sequence>
<dbReference type="EMBL" id="CDMY01000326">
    <property type="protein sequence ID" value="CEM02440.1"/>
    <property type="molecule type" value="Genomic_DNA"/>
</dbReference>
<gene>
    <name evidence="3" type="ORF">Vbra_13589</name>
</gene>
<organism evidence="3 4">
    <name type="scientific">Vitrella brassicaformis (strain CCMP3155)</name>
    <dbReference type="NCBI Taxonomy" id="1169540"/>
    <lineage>
        <taxon>Eukaryota</taxon>
        <taxon>Sar</taxon>
        <taxon>Alveolata</taxon>
        <taxon>Colpodellida</taxon>
        <taxon>Vitrellaceae</taxon>
        <taxon>Vitrella</taxon>
    </lineage>
</organism>
<evidence type="ECO:0000259" key="2">
    <source>
        <dbReference type="Pfam" id="PF07534"/>
    </source>
</evidence>
<dbReference type="Gene3D" id="3.30.710.10">
    <property type="entry name" value="Potassium Channel Kv1.1, Chain A"/>
    <property type="match status" value="1"/>
</dbReference>
<dbReference type="SUPFAM" id="SSF54695">
    <property type="entry name" value="POZ domain"/>
    <property type="match status" value="1"/>
</dbReference>
<dbReference type="Pfam" id="PF07534">
    <property type="entry name" value="TLD"/>
    <property type="match status" value="1"/>
</dbReference>
<dbReference type="PhylomeDB" id="A0A0G4EVV2"/>
<feature type="compositionally biased region" description="Polar residues" evidence="1">
    <location>
        <begin position="15"/>
        <end position="25"/>
    </location>
</feature>
<dbReference type="VEuPathDB" id="CryptoDB:Vbra_13589"/>